<keyword evidence="1 4" id="KW-0328">Glycosyltransferase</keyword>
<dbReference type="EMBL" id="CP023434">
    <property type="protein sequence ID" value="AXY25230.1"/>
    <property type="molecule type" value="Genomic_DNA"/>
</dbReference>
<gene>
    <name evidence="4" type="ORF">CL176_03825</name>
</gene>
<dbReference type="PANTHER" id="PTHR13778:SF47">
    <property type="entry name" value="LIPOPOLYSACCHARIDE 1,3-GALACTOSYLTRANSFERASE"/>
    <property type="match status" value="1"/>
</dbReference>
<evidence type="ECO:0000256" key="1">
    <source>
        <dbReference type="ARBA" id="ARBA00022676"/>
    </source>
</evidence>
<dbReference type="InterPro" id="IPR050748">
    <property type="entry name" value="Glycosyltrans_8_dom-fam"/>
</dbReference>
<dbReference type="PANTHER" id="PTHR13778">
    <property type="entry name" value="GLYCOSYLTRANSFERASE 8 DOMAIN-CONTAINING PROTEIN"/>
    <property type="match status" value="1"/>
</dbReference>
<evidence type="ECO:0000256" key="3">
    <source>
        <dbReference type="ARBA" id="ARBA00022723"/>
    </source>
</evidence>
<sequence length="292" mass="34219">MDILYSIDEGYIRQFYTSVYSLFTNSSREDFNIYVLQKGTLSQNEEIEQFITALGGQYIPVSIKDADFKDAPITDRYPESIYYRLLAQDYLPESLERIHYLDADTLIINDICQMEAIDVSDYLYAGCSMSTLVDIKAPFNRVRLQASDLKRYFNSGVLIMNLKRIRQEVSRADIFAYIESFAPLLILPDQDVLNALYPTEILEIPDDIYNFDSRNVRLYELLSDGVKDMDWVMAHTVIIHFCGKAVRNKPWHKRSQNNFTSLYKFYWQQAYRYLMSLTTESVTSRQIEEFIP</sequence>
<dbReference type="SUPFAM" id="SSF53448">
    <property type="entry name" value="Nucleotide-diphospho-sugar transferases"/>
    <property type="match status" value="1"/>
</dbReference>
<keyword evidence="2 4" id="KW-0808">Transferase</keyword>
<dbReference type="CDD" id="cd04194">
    <property type="entry name" value="GT8_A4GalT_like"/>
    <property type="match status" value="1"/>
</dbReference>
<dbReference type="AlphaFoldDB" id="A0A347WJH3"/>
<dbReference type="InterPro" id="IPR002495">
    <property type="entry name" value="Glyco_trans_8"/>
</dbReference>
<dbReference type="Gene3D" id="3.90.550.10">
    <property type="entry name" value="Spore Coat Polysaccharide Biosynthesis Protein SpsA, Chain A"/>
    <property type="match status" value="1"/>
</dbReference>
<dbReference type="Pfam" id="PF01501">
    <property type="entry name" value="Glyco_transf_8"/>
    <property type="match status" value="1"/>
</dbReference>
<dbReference type="InterPro" id="IPR029044">
    <property type="entry name" value="Nucleotide-diphossugar_trans"/>
</dbReference>
<protein>
    <submittedName>
        <fullName evidence="4">UDP-galactose--LPS alpha1,2-galactosyltransferase WaaW</fullName>
    </submittedName>
</protein>
<dbReference type="GO" id="GO:0046872">
    <property type="term" value="F:metal ion binding"/>
    <property type="evidence" value="ECO:0007669"/>
    <property type="project" value="UniProtKB-KW"/>
</dbReference>
<accession>A0A347WJH3</accession>
<dbReference type="OrthoDB" id="5672604at2"/>
<proteinExistence type="predicted"/>
<evidence type="ECO:0000313" key="5">
    <source>
        <dbReference type="Proteomes" id="UP000263232"/>
    </source>
</evidence>
<dbReference type="Proteomes" id="UP000263232">
    <property type="component" value="Chromosome"/>
</dbReference>
<dbReference type="RefSeq" id="WP_118990143.1">
    <property type="nucleotide sequence ID" value="NZ_CP023434.1"/>
</dbReference>
<dbReference type="GO" id="GO:0016757">
    <property type="term" value="F:glycosyltransferase activity"/>
    <property type="evidence" value="ECO:0007669"/>
    <property type="project" value="UniProtKB-KW"/>
</dbReference>
<reference evidence="4 5" key="1">
    <citation type="submission" date="2017-09" db="EMBL/GenBank/DDBJ databases">
        <title>Complete genome sequence of Oxytococcus suis strain ZY16052.</title>
        <authorList>
            <person name="Li F."/>
        </authorList>
    </citation>
    <scope>NUCLEOTIDE SEQUENCE [LARGE SCALE GENOMIC DNA]</scope>
    <source>
        <strain evidence="4 5">ZY16052</strain>
    </source>
</reference>
<organism evidence="4 5">
    <name type="scientific">Suicoccus acidiformans</name>
    <dbReference type="NCBI Taxonomy" id="2036206"/>
    <lineage>
        <taxon>Bacteria</taxon>
        <taxon>Bacillati</taxon>
        <taxon>Bacillota</taxon>
        <taxon>Bacilli</taxon>
        <taxon>Lactobacillales</taxon>
        <taxon>Aerococcaceae</taxon>
        <taxon>Suicoccus</taxon>
    </lineage>
</organism>
<keyword evidence="3" id="KW-0479">Metal-binding</keyword>
<keyword evidence="5" id="KW-1185">Reference proteome</keyword>
<evidence type="ECO:0000313" key="4">
    <source>
        <dbReference type="EMBL" id="AXY25230.1"/>
    </source>
</evidence>
<name>A0A347WJH3_9LACT</name>
<evidence type="ECO:0000256" key="2">
    <source>
        <dbReference type="ARBA" id="ARBA00022679"/>
    </source>
</evidence>
<dbReference type="KEGG" id="abae:CL176_03825"/>